<keyword evidence="2" id="KW-1185">Reference proteome</keyword>
<dbReference type="Proteomes" id="UP001139157">
    <property type="component" value="Unassembled WGS sequence"/>
</dbReference>
<comment type="caution">
    <text evidence="1">The sequence shown here is derived from an EMBL/GenBank/DDBJ whole genome shotgun (WGS) entry which is preliminary data.</text>
</comment>
<protein>
    <submittedName>
        <fullName evidence="1">Uncharacterized protein</fullName>
    </submittedName>
</protein>
<evidence type="ECO:0000313" key="1">
    <source>
        <dbReference type="EMBL" id="MCM6775269.1"/>
    </source>
</evidence>
<gene>
    <name evidence="1" type="ORF">NDR86_17490</name>
</gene>
<name>A0A9X2IY34_9NOCA</name>
<dbReference type="EMBL" id="JAMRXG010000007">
    <property type="protein sequence ID" value="MCM6775269.1"/>
    <property type="molecule type" value="Genomic_DNA"/>
</dbReference>
<reference evidence="1" key="1">
    <citation type="submission" date="2022-06" db="EMBL/GenBank/DDBJ databases">
        <title>Novel species in genus nocardia.</title>
        <authorList>
            <person name="Li F."/>
        </authorList>
    </citation>
    <scope>NUCLEOTIDE SEQUENCE</scope>
    <source>
        <strain evidence="1">CDC141</strain>
    </source>
</reference>
<sequence>MEVAAQWVHTWWTKESRSGSAAARRNRLPVAFPLPEVATPLTHTIVMKEWDDDFQPRSSVLHAPPERSEVAIEEEDSALRVMLVSAQPKNVIRRRHPAIRLRHGEWLRWQITYRHASLLGLGPWYYRLDTLNLAYGPVTADSFLGTPTRLVDERVQLTTYRRQGQST</sequence>
<accession>A0A9X2IY34</accession>
<evidence type="ECO:0000313" key="2">
    <source>
        <dbReference type="Proteomes" id="UP001139157"/>
    </source>
</evidence>
<dbReference type="RefSeq" id="WP_251913418.1">
    <property type="nucleotide sequence ID" value="NZ_JAMRXG010000007.1"/>
</dbReference>
<proteinExistence type="predicted"/>
<organism evidence="1 2">
    <name type="scientific">Nocardia pulmonis</name>
    <dbReference type="NCBI Taxonomy" id="2951408"/>
    <lineage>
        <taxon>Bacteria</taxon>
        <taxon>Bacillati</taxon>
        <taxon>Actinomycetota</taxon>
        <taxon>Actinomycetes</taxon>
        <taxon>Mycobacteriales</taxon>
        <taxon>Nocardiaceae</taxon>
        <taxon>Nocardia</taxon>
    </lineage>
</organism>
<dbReference type="AlphaFoldDB" id="A0A9X2IY34"/>